<dbReference type="AlphaFoldDB" id="A0A2K9NJ89"/>
<evidence type="ECO:0000313" key="7">
    <source>
        <dbReference type="Proteomes" id="UP000234752"/>
    </source>
</evidence>
<keyword evidence="7" id="KW-1185">Reference proteome</keyword>
<dbReference type="PANTHER" id="PTHR11104">
    <property type="entry name" value="AMINOGLYCOSIDE N3-ACETYLTRANSFERASE"/>
    <property type="match status" value="1"/>
</dbReference>
<accession>A0A2K9NJ89</accession>
<dbReference type="InterPro" id="IPR003679">
    <property type="entry name" value="Amioglycoside_AcTrfase"/>
</dbReference>
<dbReference type="GO" id="GO:0046677">
    <property type="term" value="P:response to antibiotic"/>
    <property type="evidence" value="ECO:0007669"/>
    <property type="project" value="UniProtKB-KW"/>
</dbReference>
<dbReference type="Pfam" id="PF02522">
    <property type="entry name" value="Antibiotic_NAT"/>
    <property type="match status" value="1"/>
</dbReference>
<keyword evidence="5" id="KW-0046">Antibiotic resistance</keyword>
<dbReference type="RefSeq" id="WP_102114653.1">
    <property type="nucleotide sequence ID" value="NZ_BMGN01000001.1"/>
</dbReference>
<keyword evidence="6" id="KW-0614">Plasmid</keyword>
<reference evidence="6 7" key="1">
    <citation type="submission" date="2017-12" db="EMBL/GenBank/DDBJ databases">
        <title>Genomes of bacteria within cyanobacterial aggregates.</title>
        <authorList>
            <person name="Cai H."/>
        </authorList>
    </citation>
    <scope>NUCLEOTIDE SEQUENCE [LARGE SCALE GENOMIC DNA]</scope>
    <source>
        <strain evidence="6 7">TH16</strain>
        <plasmid evidence="6 7">unnamed1</plasmid>
    </source>
</reference>
<dbReference type="GO" id="GO:0046353">
    <property type="term" value="F:aminoglycoside 3-N-acetyltransferase activity"/>
    <property type="evidence" value="ECO:0007669"/>
    <property type="project" value="UniProtKB-EC"/>
</dbReference>
<evidence type="ECO:0000256" key="2">
    <source>
        <dbReference type="ARBA" id="ARBA00012882"/>
    </source>
</evidence>
<evidence type="ECO:0000256" key="3">
    <source>
        <dbReference type="ARBA" id="ARBA00022679"/>
    </source>
</evidence>
<gene>
    <name evidence="6" type="primary">aac(3)</name>
    <name evidence="6" type="ORF">C0V82_22335</name>
</gene>
<proteinExistence type="inferred from homology"/>
<evidence type="ECO:0000256" key="1">
    <source>
        <dbReference type="ARBA" id="ARBA00006383"/>
    </source>
</evidence>
<dbReference type="EMBL" id="CP025613">
    <property type="protein sequence ID" value="AUN33133.1"/>
    <property type="molecule type" value="Genomic_DNA"/>
</dbReference>
<dbReference type="OrthoDB" id="7330654at2"/>
<sequence length="275" mass="29761">MDSKITPIDRAALVRDLTNLGIVQGDLVMVHASLKAVGPVIGGPAQVVEALLEAIGPAGTLLAFVSWDRSPYEETLNGRTLSPREREDWPAFDPTRAGTYPGFGMLNAFIASHPNAYRSAHPDASMASIGRLAPMLVTEHELGQAYGPGSPLERFVAAAGCVLLLGAPLDAVTVLHYAEAVARIPGKRRVRYEMPILDAGGRKVWVPVDDFDSNGILDCYAVPGQSDAVERIARDYLGEKRHRTGRIGNADSYLLSAPDLVRYGIDWLERRHPSV</sequence>
<evidence type="ECO:0000256" key="5">
    <source>
        <dbReference type="RuleBase" id="RU365031"/>
    </source>
</evidence>
<comment type="catalytic activity">
    <reaction evidence="5">
        <text>a 2-deoxystreptamine antibiotic + acetyl-CoA = an N(3)-acetyl-2-deoxystreptamine antibiotic + CoA + H(+)</text>
        <dbReference type="Rhea" id="RHEA:12665"/>
        <dbReference type="ChEBI" id="CHEBI:15378"/>
        <dbReference type="ChEBI" id="CHEBI:57287"/>
        <dbReference type="ChEBI" id="CHEBI:57288"/>
        <dbReference type="ChEBI" id="CHEBI:57921"/>
        <dbReference type="ChEBI" id="CHEBI:77452"/>
        <dbReference type="EC" id="2.3.1.81"/>
    </reaction>
</comment>
<dbReference type="NCBIfam" id="NF033082">
    <property type="entry name" value="AAC_3"/>
    <property type="match status" value="1"/>
</dbReference>
<keyword evidence="3 5" id="KW-0808">Transferase</keyword>
<organism evidence="6 7">
    <name type="scientific">Niveispirillum cyanobacteriorum</name>
    <dbReference type="NCBI Taxonomy" id="1612173"/>
    <lineage>
        <taxon>Bacteria</taxon>
        <taxon>Pseudomonadati</taxon>
        <taxon>Pseudomonadota</taxon>
        <taxon>Alphaproteobacteria</taxon>
        <taxon>Rhodospirillales</taxon>
        <taxon>Azospirillaceae</taxon>
        <taxon>Niveispirillum</taxon>
    </lineage>
</organism>
<comment type="similarity">
    <text evidence="1 5">Belongs to the antibiotic N-acetyltransferase family.</text>
</comment>
<dbReference type="KEGG" id="ncb:C0V82_22335"/>
<geneLocation type="plasmid" evidence="6 7">
    <name>unnamed1</name>
</geneLocation>
<protein>
    <recommendedName>
        <fullName evidence="2 5">Aminoglycoside N(3)-acetyltransferase</fullName>
        <ecNumber evidence="5">2.3.1.-</ecNumber>
    </recommendedName>
</protein>
<dbReference type="SUPFAM" id="SSF110710">
    <property type="entry name" value="TTHA0583/YokD-like"/>
    <property type="match status" value="1"/>
</dbReference>
<name>A0A2K9NJ89_9PROT</name>
<dbReference type="PANTHER" id="PTHR11104:SF0">
    <property type="entry name" value="SPBETA PROPHAGE-DERIVED AMINOGLYCOSIDE N(3')-ACETYLTRANSFERASE-LIKE PROTEIN YOKD"/>
    <property type="match status" value="1"/>
</dbReference>
<dbReference type="EC" id="2.3.1.-" evidence="5"/>
<evidence type="ECO:0000256" key="4">
    <source>
        <dbReference type="ARBA" id="ARBA00023315"/>
    </source>
</evidence>
<dbReference type="Proteomes" id="UP000234752">
    <property type="component" value="Plasmid unnamed1"/>
</dbReference>
<keyword evidence="4 5" id="KW-0012">Acyltransferase</keyword>
<dbReference type="InterPro" id="IPR028345">
    <property type="entry name" value="Antibiotic_NAT-like"/>
</dbReference>
<evidence type="ECO:0000313" key="6">
    <source>
        <dbReference type="EMBL" id="AUN33133.1"/>
    </source>
</evidence>